<keyword evidence="2" id="KW-1185">Reference proteome</keyword>
<protein>
    <submittedName>
        <fullName evidence="1">Uncharacterized protein</fullName>
    </submittedName>
</protein>
<sequence length="478" mass="51321">MSHRLDADVFVLSTNACHGTISPMLFASRNLDRDPPSSQLSPEQWFVRRQEETESALDVQWQNSQPAGCAAWEELKAAAEKPLQPIHVETTDLFASSSTHTGSGSSLVMRPDTRMRLSRRENTSVHATSAERNTFNALLEEASKNMDIRASVKQHAIDAKAGVSSSKRTKGKGKGKGNAGALGETRSLDEMYGQTARSKALEGRPHSMSPSVPEEVGHDSRMDVDGGSCMAMDVDSPAPPQKPPSKRPRISSPPPDVVPRQPHNKHTTDSQSMFHPTSRSARPGSSGGTRPGYASDSSSVSNPHVSPRNPPGESLSASSAPTSRSSLTPPKPRSNKQQQQHQQQDLQQASTSAASTSSSRAPPAPNFTQAPRASQRPPALGMRGPPSRYSAASTSLPRASQSANKIPAFRPPLSQAPHKIPAFIPPRARPLAPVEQVQPAPVRAHDDDVGPAEADSSVNYGDFSFDGELLNEAMRRYD</sequence>
<evidence type="ECO:0000313" key="2">
    <source>
        <dbReference type="Proteomes" id="UP000814033"/>
    </source>
</evidence>
<organism evidence="1 2">
    <name type="scientific">Auriscalpium vulgare</name>
    <dbReference type="NCBI Taxonomy" id="40419"/>
    <lineage>
        <taxon>Eukaryota</taxon>
        <taxon>Fungi</taxon>
        <taxon>Dikarya</taxon>
        <taxon>Basidiomycota</taxon>
        <taxon>Agaricomycotina</taxon>
        <taxon>Agaricomycetes</taxon>
        <taxon>Russulales</taxon>
        <taxon>Auriscalpiaceae</taxon>
        <taxon>Auriscalpium</taxon>
    </lineage>
</organism>
<gene>
    <name evidence="1" type="ORF">FA95DRAFT_1678626</name>
</gene>
<name>A0ACB8RVV6_9AGAM</name>
<reference evidence="1" key="1">
    <citation type="submission" date="2021-02" db="EMBL/GenBank/DDBJ databases">
        <authorList>
            <consortium name="DOE Joint Genome Institute"/>
            <person name="Ahrendt S."/>
            <person name="Looney B.P."/>
            <person name="Miyauchi S."/>
            <person name="Morin E."/>
            <person name="Drula E."/>
            <person name="Courty P.E."/>
            <person name="Chicoki N."/>
            <person name="Fauchery L."/>
            <person name="Kohler A."/>
            <person name="Kuo A."/>
            <person name="Labutti K."/>
            <person name="Pangilinan J."/>
            <person name="Lipzen A."/>
            <person name="Riley R."/>
            <person name="Andreopoulos W."/>
            <person name="He G."/>
            <person name="Johnson J."/>
            <person name="Barry K.W."/>
            <person name="Grigoriev I.V."/>
            <person name="Nagy L."/>
            <person name="Hibbett D."/>
            <person name="Henrissat B."/>
            <person name="Matheny P.B."/>
            <person name="Labbe J."/>
            <person name="Martin F."/>
        </authorList>
    </citation>
    <scope>NUCLEOTIDE SEQUENCE</scope>
    <source>
        <strain evidence="1">FP105234-sp</strain>
    </source>
</reference>
<reference evidence="1" key="2">
    <citation type="journal article" date="2022" name="New Phytol.">
        <title>Evolutionary transition to the ectomycorrhizal habit in the genomes of a hyperdiverse lineage of mushroom-forming fungi.</title>
        <authorList>
            <person name="Looney B."/>
            <person name="Miyauchi S."/>
            <person name="Morin E."/>
            <person name="Drula E."/>
            <person name="Courty P.E."/>
            <person name="Kohler A."/>
            <person name="Kuo A."/>
            <person name="LaButti K."/>
            <person name="Pangilinan J."/>
            <person name="Lipzen A."/>
            <person name="Riley R."/>
            <person name="Andreopoulos W."/>
            <person name="He G."/>
            <person name="Johnson J."/>
            <person name="Nolan M."/>
            <person name="Tritt A."/>
            <person name="Barry K.W."/>
            <person name="Grigoriev I.V."/>
            <person name="Nagy L.G."/>
            <person name="Hibbett D."/>
            <person name="Henrissat B."/>
            <person name="Matheny P.B."/>
            <person name="Labbe J."/>
            <person name="Martin F.M."/>
        </authorList>
    </citation>
    <scope>NUCLEOTIDE SEQUENCE</scope>
    <source>
        <strain evidence="1">FP105234-sp</strain>
    </source>
</reference>
<proteinExistence type="predicted"/>
<accession>A0ACB8RVV6</accession>
<comment type="caution">
    <text evidence="1">The sequence shown here is derived from an EMBL/GenBank/DDBJ whole genome shotgun (WGS) entry which is preliminary data.</text>
</comment>
<evidence type="ECO:0000313" key="1">
    <source>
        <dbReference type="EMBL" id="KAI0048033.1"/>
    </source>
</evidence>
<dbReference type="EMBL" id="MU275893">
    <property type="protein sequence ID" value="KAI0048033.1"/>
    <property type="molecule type" value="Genomic_DNA"/>
</dbReference>
<dbReference type="Proteomes" id="UP000814033">
    <property type="component" value="Unassembled WGS sequence"/>
</dbReference>